<dbReference type="GO" id="GO:0004332">
    <property type="term" value="F:fructose-bisphosphate aldolase activity"/>
    <property type="evidence" value="ECO:0007669"/>
    <property type="project" value="UniProtKB-EC"/>
</dbReference>
<name>A0A4Q9LE42_9MICR</name>
<reference evidence="6 7" key="1">
    <citation type="submission" date="2017-12" db="EMBL/GenBank/DDBJ databases">
        <authorList>
            <person name="Pombert J.-F."/>
            <person name="Haag K.L."/>
            <person name="Ebert D."/>
        </authorList>
    </citation>
    <scope>NUCLEOTIDE SEQUENCE [LARGE SCALE GENOMIC DNA]</scope>
    <source>
        <strain evidence="6">FI-OER-3-3</strain>
    </source>
</reference>
<keyword evidence="4" id="KW-0324">Glycolysis</keyword>
<dbReference type="VEuPathDB" id="MicrosporidiaDB:CWI37_0023p0040"/>
<evidence type="ECO:0000256" key="4">
    <source>
        <dbReference type="ARBA" id="ARBA00023152"/>
    </source>
</evidence>
<evidence type="ECO:0000256" key="5">
    <source>
        <dbReference type="ARBA" id="ARBA00023239"/>
    </source>
</evidence>
<evidence type="ECO:0000256" key="1">
    <source>
        <dbReference type="ARBA" id="ARBA00004714"/>
    </source>
</evidence>
<dbReference type="InterPro" id="IPR013785">
    <property type="entry name" value="Aldolase_TIM"/>
</dbReference>
<evidence type="ECO:0000313" key="6">
    <source>
        <dbReference type="EMBL" id="TBU05331.1"/>
    </source>
</evidence>
<dbReference type="EC" id="4.1.2.13" evidence="3"/>
<dbReference type="PANTHER" id="PTHR11627">
    <property type="entry name" value="FRUCTOSE-BISPHOSPHATE ALDOLASE"/>
    <property type="match status" value="1"/>
</dbReference>
<keyword evidence="5" id="KW-0456">Lyase</keyword>
<dbReference type="GO" id="GO:0006096">
    <property type="term" value="P:glycolytic process"/>
    <property type="evidence" value="ECO:0007669"/>
    <property type="project" value="UniProtKB-UniPathway"/>
</dbReference>
<dbReference type="InterPro" id="IPR000741">
    <property type="entry name" value="FBA_I"/>
</dbReference>
<protein>
    <recommendedName>
        <fullName evidence="3">fructose-bisphosphate aldolase</fullName>
        <ecNumber evidence="3">4.1.2.13</ecNumber>
    </recommendedName>
</protein>
<proteinExistence type="inferred from homology"/>
<dbReference type="Gene3D" id="3.20.20.70">
    <property type="entry name" value="Aldolase class I"/>
    <property type="match status" value="1"/>
</dbReference>
<dbReference type="EMBL" id="PITJ01000023">
    <property type="protein sequence ID" value="TBU05331.1"/>
    <property type="molecule type" value="Genomic_DNA"/>
</dbReference>
<dbReference type="AlphaFoldDB" id="A0A4Q9LE42"/>
<comment type="caution">
    <text evidence="6">The sequence shown here is derived from an EMBL/GenBank/DDBJ whole genome shotgun (WGS) entry which is preliminary data.</text>
</comment>
<dbReference type="SUPFAM" id="SSF51569">
    <property type="entry name" value="Aldolase"/>
    <property type="match status" value="1"/>
</dbReference>
<organism evidence="6 7">
    <name type="scientific">Hamiltosporidium tvaerminnensis</name>
    <dbReference type="NCBI Taxonomy" id="1176355"/>
    <lineage>
        <taxon>Eukaryota</taxon>
        <taxon>Fungi</taxon>
        <taxon>Fungi incertae sedis</taxon>
        <taxon>Microsporidia</taxon>
        <taxon>Dubosqiidae</taxon>
        <taxon>Hamiltosporidium</taxon>
    </lineage>
</organism>
<dbReference type="NCBIfam" id="NF033379">
    <property type="entry name" value="FrucBisAld_I"/>
    <property type="match status" value="1"/>
</dbReference>
<comment type="pathway">
    <text evidence="1">Carbohydrate degradation; glycolysis; D-glyceraldehyde 3-phosphate and glycerone phosphate from D-glucose: step 4/4.</text>
</comment>
<accession>A0A4Q9LE42</accession>
<gene>
    <name evidence="6" type="ORF">CWI37_0023p0040</name>
</gene>
<comment type="similarity">
    <text evidence="2">Belongs to the class I fructose-bisphosphate aldolase family.</text>
</comment>
<sequence length="337" mass="38193">MNLNNDDKLRLGTTARKIVENGKGILALDETSKSLEKRFALRNVTNTFENRVKFRDIILSTKNLGRYLGGVIMNEEMLNERSELQNKSFVEILQEQAISIGIKLDKGLIEFRDNEKVSVGLEDLEKRVKNSKFKTAEFAKWRSVFKVDEVLPSFDCIEENCVVLARYARICQENKLVPIVEPEILWEGEYTLKRAQQVTNNVLSSLISHLNIQGVYIPGIIIKLGYVTPGRSNTQVYSYQDIGISTFTSLISTVPVGISGVVFLSGGHNFNDSMEFLNAINKQKGKRTWNLSYSYGRAFSDNVLDVWNNKDENIEKAQEKLINLLEIASQAIQGKLE</sequence>
<dbReference type="UniPathway" id="UPA00109">
    <property type="reaction ID" value="UER00183"/>
</dbReference>
<evidence type="ECO:0000256" key="2">
    <source>
        <dbReference type="ARBA" id="ARBA00010387"/>
    </source>
</evidence>
<evidence type="ECO:0000256" key="3">
    <source>
        <dbReference type="ARBA" id="ARBA00013068"/>
    </source>
</evidence>
<evidence type="ECO:0000313" key="7">
    <source>
        <dbReference type="Proteomes" id="UP000292362"/>
    </source>
</evidence>
<dbReference type="Pfam" id="PF00274">
    <property type="entry name" value="Glycolytic"/>
    <property type="match status" value="1"/>
</dbReference>
<dbReference type="Proteomes" id="UP000292362">
    <property type="component" value="Unassembled WGS sequence"/>
</dbReference>